<dbReference type="PROSITE" id="PS51819">
    <property type="entry name" value="VOC"/>
    <property type="match status" value="1"/>
</dbReference>
<name>A0AAU7APH6_9ACTN</name>
<dbReference type="Pfam" id="PF00903">
    <property type="entry name" value="Glyoxalase"/>
    <property type="match status" value="1"/>
</dbReference>
<dbReference type="InterPro" id="IPR004360">
    <property type="entry name" value="Glyas_Fos-R_dOase_dom"/>
</dbReference>
<organism evidence="2">
    <name type="scientific">Paraconexibacter sp. AEG42_29</name>
    <dbReference type="NCBI Taxonomy" id="2997339"/>
    <lineage>
        <taxon>Bacteria</taxon>
        <taxon>Bacillati</taxon>
        <taxon>Actinomycetota</taxon>
        <taxon>Thermoleophilia</taxon>
        <taxon>Solirubrobacterales</taxon>
        <taxon>Paraconexibacteraceae</taxon>
        <taxon>Paraconexibacter</taxon>
    </lineage>
</organism>
<dbReference type="Gene3D" id="3.10.180.10">
    <property type="entry name" value="2,3-Dihydroxybiphenyl 1,2-Dioxygenase, domain 1"/>
    <property type="match status" value="1"/>
</dbReference>
<feature type="domain" description="VOC" evidence="1">
    <location>
        <begin position="11"/>
        <end position="133"/>
    </location>
</feature>
<dbReference type="AlphaFoldDB" id="A0AAU7APH6"/>
<dbReference type="RefSeq" id="WP_354700140.1">
    <property type="nucleotide sequence ID" value="NZ_CP114014.1"/>
</dbReference>
<protein>
    <recommendedName>
        <fullName evidence="1">VOC domain-containing protein</fullName>
    </recommendedName>
</protein>
<reference evidence="2" key="1">
    <citation type="submission" date="2022-12" db="EMBL/GenBank/DDBJ databases">
        <title>Paraconexibacter alkalitolerans sp. nov. and Baekduia alba sp. nov., isolated from soil and emended description of the genera Paraconexibacter (Chun et al., 2020) and Baekduia (An et al., 2020).</title>
        <authorList>
            <person name="Vieira S."/>
            <person name="Huber K.J."/>
            <person name="Geppert A."/>
            <person name="Wolf J."/>
            <person name="Neumann-Schaal M."/>
            <person name="Muesken M."/>
            <person name="Overmann J."/>
        </authorList>
    </citation>
    <scope>NUCLEOTIDE SEQUENCE</scope>
    <source>
        <strain evidence="2">AEG42_29</strain>
    </source>
</reference>
<sequence length="138" mass="14725">MSVPEQLAPSGLHEAVLYADDLPAASAFYRDVVGLRIVLGPTPMLTALRVDAGSVVLLFDPERALEAGRDVPSHGTRGPGHIAFTVDDAALTAVLGRCAAHDVPVEREIRWERGGRSVYVRDPAGNSVEFVVGEIWAP</sequence>
<dbReference type="PANTHER" id="PTHR21366:SF22">
    <property type="entry name" value="VOC DOMAIN-CONTAINING PROTEIN"/>
    <property type="match status" value="1"/>
</dbReference>
<dbReference type="KEGG" id="parq:DSM112329_00403"/>
<proteinExistence type="predicted"/>
<dbReference type="EMBL" id="CP114014">
    <property type="protein sequence ID" value="XAY03584.1"/>
    <property type="molecule type" value="Genomic_DNA"/>
</dbReference>
<dbReference type="InterPro" id="IPR029068">
    <property type="entry name" value="Glyas_Bleomycin-R_OHBP_Dase"/>
</dbReference>
<accession>A0AAU7APH6</accession>
<dbReference type="SUPFAM" id="SSF54593">
    <property type="entry name" value="Glyoxalase/Bleomycin resistance protein/Dihydroxybiphenyl dioxygenase"/>
    <property type="match status" value="1"/>
</dbReference>
<gene>
    <name evidence="2" type="ORF">DSM112329_00403</name>
</gene>
<dbReference type="InterPro" id="IPR037523">
    <property type="entry name" value="VOC_core"/>
</dbReference>
<evidence type="ECO:0000313" key="2">
    <source>
        <dbReference type="EMBL" id="XAY03584.1"/>
    </source>
</evidence>
<dbReference type="InterPro" id="IPR050383">
    <property type="entry name" value="GlyoxalaseI/FosfomycinResist"/>
</dbReference>
<dbReference type="PANTHER" id="PTHR21366">
    <property type="entry name" value="GLYOXALASE FAMILY PROTEIN"/>
    <property type="match status" value="1"/>
</dbReference>
<evidence type="ECO:0000259" key="1">
    <source>
        <dbReference type="PROSITE" id="PS51819"/>
    </source>
</evidence>